<comment type="caution">
    <text evidence="2">The sequence shown here is derived from an EMBL/GenBank/DDBJ whole genome shotgun (WGS) entry which is preliminary data.</text>
</comment>
<evidence type="ECO:0008006" key="4">
    <source>
        <dbReference type="Google" id="ProtNLM"/>
    </source>
</evidence>
<evidence type="ECO:0000313" key="3">
    <source>
        <dbReference type="Proteomes" id="UP000522688"/>
    </source>
</evidence>
<feature type="region of interest" description="Disordered" evidence="1">
    <location>
        <begin position="557"/>
        <end position="585"/>
    </location>
</feature>
<proteinExistence type="predicted"/>
<dbReference type="EMBL" id="JACGWW010000002">
    <property type="protein sequence ID" value="MBA8813109.1"/>
    <property type="molecule type" value="Genomic_DNA"/>
</dbReference>
<protein>
    <recommendedName>
        <fullName evidence="4">DUF3375 domain-containing protein</fullName>
    </recommendedName>
</protein>
<dbReference type="RefSeq" id="WP_167627326.1">
    <property type="nucleotide sequence ID" value="NZ_BAAAHR010000002.1"/>
</dbReference>
<evidence type="ECO:0000313" key="2">
    <source>
        <dbReference type="EMBL" id="MBA8813109.1"/>
    </source>
</evidence>
<name>A0A7W3JHZ3_9MICO</name>
<organism evidence="2 3">
    <name type="scientific">Frigoribacterium faeni</name>
    <dbReference type="NCBI Taxonomy" id="145483"/>
    <lineage>
        <taxon>Bacteria</taxon>
        <taxon>Bacillati</taxon>
        <taxon>Actinomycetota</taxon>
        <taxon>Actinomycetes</taxon>
        <taxon>Micrococcales</taxon>
        <taxon>Microbacteriaceae</taxon>
        <taxon>Frigoribacterium</taxon>
    </lineage>
</organism>
<accession>A0A7W3JHZ3</accession>
<feature type="region of interest" description="Disordered" evidence="1">
    <location>
        <begin position="72"/>
        <end position="127"/>
    </location>
</feature>
<dbReference type="Proteomes" id="UP000522688">
    <property type="component" value="Unassembled WGS sequence"/>
</dbReference>
<reference evidence="2 3" key="1">
    <citation type="submission" date="2020-07" db="EMBL/GenBank/DDBJ databases">
        <title>Sequencing the genomes of 1000 actinobacteria strains.</title>
        <authorList>
            <person name="Klenk H.-P."/>
        </authorList>
    </citation>
    <scope>NUCLEOTIDE SEQUENCE [LARGE SCALE GENOMIC DNA]</scope>
    <source>
        <strain evidence="2 3">DSM 10309</strain>
    </source>
</reference>
<dbReference type="Pfam" id="PF11855">
    <property type="entry name" value="DUF3375"/>
    <property type="match status" value="1"/>
</dbReference>
<gene>
    <name evidence="2" type="ORF">FB463_001358</name>
</gene>
<feature type="region of interest" description="Disordered" evidence="1">
    <location>
        <begin position="146"/>
        <end position="169"/>
    </location>
</feature>
<dbReference type="InterPro" id="IPR021804">
    <property type="entry name" value="DUF3375"/>
</dbReference>
<evidence type="ECO:0000256" key="1">
    <source>
        <dbReference type="SAM" id="MobiDB-lite"/>
    </source>
</evidence>
<feature type="compositionally biased region" description="Low complexity" evidence="1">
    <location>
        <begin position="72"/>
        <end position="84"/>
    </location>
</feature>
<dbReference type="AlphaFoldDB" id="A0A7W3JHZ3"/>
<sequence>MNESSGHDDALSRDDVRAAYEDDPTWALLRSYNSRWMLPLFSRHLEHAEGPVSADWFHQRVAVALERNAAEQAEQQASAAQAGEHGTLPEEARVASTADPAAPGAPAPHSPDAAAPDPAAAPDARTTPADYCRSWVDSRWLIRTRASSEDGDGRGDDGGRDRTGGDSRARYRLSPHALKALRIVRELVEQDNAVSEARLGSIAHAVGQLAGLADPSRDAQVARLDEQIAELQRRRDQIEQHGTEPVSPDVLKRQVREVVRLTASLPEDFRQLSQMVEQRHRLVARSASMDHVGKGALVEQYLRENDLLEQTPEGRAYRGFAQMLSSREIDVMRADIDAILSHPAAARHLTDRQRTQLESLISSLLAEEQSVQETYGRWTSSLRRFLSRTSAERHQRLLTLAERALHAGGVWAERRPGPATMPEDVLGLGALDVVDISQAQLHSDRGRPTVDVTVSDAGASLPAADRAALRLTSGTSTAAVSATLDRLLLERDEVTSADVYEATEPEFRRLGLVLSMLDLALDRGAVDDETETVTLSADDASPGGAGRRVTLPRLVFRRHAAPDDAAAPAPAPTPALAPHDPKDPA</sequence>
<feature type="compositionally biased region" description="Low complexity" evidence="1">
    <location>
        <begin position="110"/>
        <end position="127"/>
    </location>
</feature>